<dbReference type="Gene3D" id="1.20.1740.10">
    <property type="entry name" value="Amino acid/polyamine transporter I"/>
    <property type="match status" value="1"/>
</dbReference>
<evidence type="ECO:0000313" key="9">
    <source>
        <dbReference type="EMBL" id="KYD05493.1"/>
    </source>
</evidence>
<comment type="similarity">
    <text evidence="2">Belongs to the amino acid-polyamine-organocation (APC) superfamily. Spore germination protein (SGP) (TC 2.A.3.9) family.</text>
</comment>
<feature type="transmembrane region" description="Helical" evidence="8">
    <location>
        <begin position="152"/>
        <end position="170"/>
    </location>
</feature>
<feature type="transmembrane region" description="Helical" evidence="8">
    <location>
        <begin position="365"/>
        <end position="388"/>
    </location>
</feature>
<feature type="transmembrane region" description="Helical" evidence="8">
    <location>
        <begin position="116"/>
        <end position="140"/>
    </location>
</feature>
<name>A0A150KZL6_9BACI</name>
<dbReference type="PATRIC" id="fig|46224.3.peg.3193"/>
<evidence type="ECO:0008006" key="11">
    <source>
        <dbReference type="Google" id="ProtNLM"/>
    </source>
</evidence>
<proteinExistence type="inferred from homology"/>
<dbReference type="GO" id="GO:0009847">
    <property type="term" value="P:spore germination"/>
    <property type="evidence" value="ECO:0007669"/>
    <property type="project" value="InterPro"/>
</dbReference>
<dbReference type="AlphaFoldDB" id="A0A150KZL6"/>
<feature type="transmembrane region" description="Helical" evidence="8">
    <location>
        <begin position="305"/>
        <end position="326"/>
    </location>
</feature>
<keyword evidence="5 8" id="KW-0812">Transmembrane</keyword>
<feature type="transmembrane region" description="Helical" evidence="8">
    <location>
        <begin position="250"/>
        <end position="273"/>
    </location>
</feature>
<comment type="caution">
    <text evidence="9">The sequence shown here is derived from an EMBL/GenBank/DDBJ whole genome shotgun (WGS) entry which is preliminary data.</text>
</comment>
<dbReference type="Proteomes" id="UP000075666">
    <property type="component" value="Unassembled WGS sequence"/>
</dbReference>
<gene>
    <name evidence="9" type="ORF">B4102_3217</name>
</gene>
<dbReference type="NCBIfam" id="TIGR00912">
    <property type="entry name" value="2A0309"/>
    <property type="match status" value="1"/>
</dbReference>
<evidence type="ECO:0000313" key="10">
    <source>
        <dbReference type="Proteomes" id="UP000075666"/>
    </source>
</evidence>
<keyword evidence="4" id="KW-0309">Germination</keyword>
<feature type="transmembrane region" description="Helical" evidence="8">
    <location>
        <begin position="338"/>
        <end position="353"/>
    </location>
</feature>
<accession>A0A150KZL6</accession>
<keyword evidence="3" id="KW-0813">Transport</keyword>
<protein>
    <recommendedName>
        <fullName evidence="11">Amino acid transporter transmembrane domain-containing protein</fullName>
    </recommendedName>
</protein>
<evidence type="ECO:0000256" key="4">
    <source>
        <dbReference type="ARBA" id="ARBA00022544"/>
    </source>
</evidence>
<dbReference type="PANTHER" id="PTHR34975">
    <property type="entry name" value="SPORE GERMINATION PROTEIN A2"/>
    <property type="match status" value="1"/>
</dbReference>
<dbReference type="InterPro" id="IPR004761">
    <property type="entry name" value="Spore_GerAB"/>
</dbReference>
<feature type="transmembrane region" description="Helical" evidence="8">
    <location>
        <begin position="76"/>
        <end position="95"/>
    </location>
</feature>
<sequence length="400" mass="46632">MRRWLLKRNLWQIKTQETKHLTSNFSYIVGGLTMQTVPENRKVSPSLTFFTIHGMQFGIGILGFQRLIAKKAGYDSWISVILAGIATMMIMWMIYKILEIGKQDLAETHQFIFGKLLGKAFNLLFISYFLLYIITILRTYTEIIQVWVFEDLNVFIFTLIYLSLCMYIVFGGFRTVVGMMFFSVALPSYLLILFSYTFEYADFHHFLPIFDHSMKDIILASHQMSLTYMGYEAFLIYSPFVKNTNQSKKWAYLALLVSLIMFLYTAVLTFGYFSEGMLQKYIWPTLTTWKIVHLPVVERFEYIGIANWCLIILPNTALALWCGSRLIKQTFKITQKKGVLILCAIPIIIVPFLKTRQQIDILNNVFGHLGFLINFIYIPFLIVLVWLAKKVKAKGYQRKT</sequence>
<evidence type="ECO:0000256" key="3">
    <source>
        <dbReference type="ARBA" id="ARBA00022448"/>
    </source>
</evidence>
<evidence type="ECO:0000256" key="5">
    <source>
        <dbReference type="ARBA" id="ARBA00022692"/>
    </source>
</evidence>
<reference evidence="9 10" key="1">
    <citation type="submission" date="2016-01" db="EMBL/GenBank/DDBJ databases">
        <title>Genome Sequences of Twelve Sporeforming Bacillus Species Isolated from Foods.</title>
        <authorList>
            <person name="Berendsen E.M."/>
            <person name="Wells-Bennik M.H."/>
            <person name="Krawcyk A.O."/>
            <person name="De Jong A."/>
            <person name="Holsappel S."/>
            <person name="Eijlander R.T."/>
            <person name="Kuipers O.P."/>
        </authorList>
    </citation>
    <scope>NUCLEOTIDE SEQUENCE [LARGE SCALE GENOMIC DNA]</scope>
    <source>
        <strain evidence="9 10">B4102</strain>
    </source>
</reference>
<keyword evidence="10" id="KW-1185">Reference proteome</keyword>
<evidence type="ECO:0000256" key="2">
    <source>
        <dbReference type="ARBA" id="ARBA00007998"/>
    </source>
</evidence>
<evidence type="ECO:0000256" key="1">
    <source>
        <dbReference type="ARBA" id="ARBA00004141"/>
    </source>
</evidence>
<evidence type="ECO:0000256" key="8">
    <source>
        <dbReference type="SAM" id="Phobius"/>
    </source>
</evidence>
<evidence type="ECO:0000256" key="7">
    <source>
        <dbReference type="ARBA" id="ARBA00023136"/>
    </source>
</evidence>
<dbReference type="EMBL" id="LQYN01000056">
    <property type="protein sequence ID" value="KYD05493.1"/>
    <property type="molecule type" value="Genomic_DNA"/>
</dbReference>
<feature type="transmembrane region" description="Helical" evidence="8">
    <location>
        <begin position="47"/>
        <end position="64"/>
    </location>
</feature>
<keyword evidence="7 8" id="KW-0472">Membrane</keyword>
<feature type="transmembrane region" description="Helical" evidence="8">
    <location>
        <begin position="177"/>
        <end position="197"/>
    </location>
</feature>
<comment type="subcellular location">
    <subcellularLocation>
        <location evidence="1">Membrane</location>
        <topology evidence="1">Multi-pass membrane protein</topology>
    </subcellularLocation>
</comment>
<evidence type="ECO:0000256" key="6">
    <source>
        <dbReference type="ARBA" id="ARBA00022989"/>
    </source>
</evidence>
<organism evidence="9 10">
    <name type="scientific">Heyndrickxia sporothermodurans</name>
    <dbReference type="NCBI Taxonomy" id="46224"/>
    <lineage>
        <taxon>Bacteria</taxon>
        <taxon>Bacillati</taxon>
        <taxon>Bacillota</taxon>
        <taxon>Bacilli</taxon>
        <taxon>Bacillales</taxon>
        <taxon>Bacillaceae</taxon>
        <taxon>Heyndrickxia</taxon>
    </lineage>
</organism>
<dbReference type="STRING" id="46224.B4102_3217"/>
<feature type="transmembrane region" description="Helical" evidence="8">
    <location>
        <begin position="217"/>
        <end position="238"/>
    </location>
</feature>
<dbReference type="GO" id="GO:0016020">
    <property type="term" value="C:membrane"/>
    <property type="evidence" value="ECO:0007669"/>
    <property type="project" value="UniProtKB-SubCell"/>
</dbReference>
<dbReference type="PANTHER" id="PTHR34975:SF2">
    <property type="entry name" value="SPORE GERMINATION PROTEIN A2"/>
    <property type="match status" value="1"/>
</dbReference>
<keyword evidence="6 8" id="KW-1133">Transmembrane helix</keyword>
<dbReference type="Pfam" id="PF03845">
    <property type="entry name" value="Spore_permease"/>
    <property type="match status" value="1"/>
</dbReference>